<evidence type="ECO:0000256" key="3">
    <source>
        <dbReference type="ARBA" id="ARBA00022573"/>
    </source>
</evidence>
<dbReference type="InterPro" id="IPR014776">
    <property type="entry name" value="4pyrrole_Mease_sub2"/>
</dbReference>
<dbReference type="PANTHER" id="PTHR45790:SF4">
    <property type="entry name" value="COBALT-PRECORRIN-4 C(11)-METHYLTRANSFERASE"/>
    <property type="match status" value="1"/>
</dbReference>
<dbReference type="RefSeq" id="WP_052564149.1">
    <property type="nucleotide sequence ID" value="NZ_BAFN01000001.1"/>
</dbReference>
<dbReference type="InterPro" id="IPR050161">
    <property type="entry name" value="Siro_Cobalamin_biosynth"/>
</dbReference>
<evidence type="ECO:0000256" key="2">
    <source>
        <dbReference type="ARBA" id="ARBA00005879"/>
    </source>
</evidence>
<protein>
    <submittedName>
        <fullName evidence="9">Precorrin-4 C11-methyltransferase</fullName>
    </submittedName>
</protein>
<proteinExistence type="inferred from homology"/>
<dbReference type="InterPro" id="IPR003043">
    <property type="entry name" value="Uropor_MeTrfase_CS"/>
</dbReference>
<dbReference type="PROSITE" id="PS00839">
    <property type="entry name" value="SUMT_1"/>
    <property type="match status" value="1"/>
</dbReference>
<evidence type="ECO:0000256" key="4">
    <source>
        <dbReference type="ARBA" id="ARBA00022603"/>
    </source>
</evidence>
<dbReference type="CDD" id="cd11641">
    <property type="entry name" value="Precorrin-4_C11-MT"/>
    <property type="match status" value="1"/>
</dbReference>
<dbReference type="Pfam" id="PF00590">
    <property type="entry name" value="TP_methylase"/>
    <property type="match status" value="1"/>
</dbReference>
<keyword evidence="4 7" id="KW-0489">Methyltransferase</keyword>
<accession>A0ABQ0JZG9</accession>
<feature type="domain" description="Tetrapyrrole methylase" evidence="8">
    <location>
        <begin position="2"/>
        <end position="207"/>
    </location>
</feature>
<evidence type="ECO:0000256" key="7">
    <source>
        <dbReference type="RuleBase" id="RU003960"/>
    </source>
</evidence>
<comment type="similarity">
    <text evidence="2 7">Belongs to the precorrin methyltransferase family.</text>
</comment>
<keyword evidence="6" id="KW-0949">S-adenosyl-L-methionine</keyword>
<dbReference type="PROSITE" id="PS00840">
    <property type="entry name" value="SUMT_2"/>
    <property type="match status" value="1"/>
</dbReference>
<dbReference type="PANTHER" id="PTHR45790">
    <property type="entry name" value="SIROHEME SYNTHASE-RELATED"/>
    <property type="match status" value="1"/>
</dbReference>
<comment type="caution">
    <text evidence="9">The sequence shown here is derived from an EMBL/GenBank/DDBJ whole genome shotgun (WGS) entry which is preliminary data.</text>
</comment>
<evidence type="ECO:0000313" key="10">
    <source>
        <dbReference type="Proteomes" id="UP000032309"/>
    </source>
</evidence>
<dbReference type="InterPro" id="IPR035996">
    <property type="entry name" value="4pyrrol_Methylase_sf"/>
</dbReference>
<dbReference type="Proteomes" id="UP000032309">
    <property type="component" value="Unassembled WGS sequence"/>
</dbReference>
<evidence type="ECO:0000313" key="9">
    <source>
        <dbReference type="EMBL" id="GAN34096.1"/>
    </source>
</evidence>
<dbReference type="EMBL" id="BAFN01000001">
    <property type="protein sequence ID" value="GAN34096.1"/>
    <property type="molecule type" value="Genomic_DNA"/>
</dbReference>
<name>A0ABQ0JZG9_9BACT</name>
<evidence type="ECO:0000256" key="6">
    <source>
        <dbReference type="ARBA" id="ARBA00022691"/>
    </source>
</evidence>
<dbReference type="Gene3D" id="3.40.1010.10">
    <property type="entry name" value="Cobalt-precorrin-4 Transmethylase, Domain 1"/>
    <property type="match status" value="1"/>
</dbReference>
<sequence>MKVYFIGAGPGDPELITIKGMKAIQRSGYCIYAGSLVNTELLKSLPPHAKIYDSSNLSLEEMAVIYKEALEKNMDVARIHSGDPSIYGAIQEQMHVLNELEIAYEIIPGVSSFAAAAAVLRQELTLPGVTQTIVITRMEGKTPMPAKEHLSVLAAATPTLCIFLSIDKIEDIVKILLPHYGNDCPVAVVYKATWPDQKIVCTTLSDITEKVRQEAIKKSALIIVGWMLRKNSERSVLYSQGRK</sequence>
<evidence type="ECO:0000259" key="8">
    <source>
        <dbReference type="Pfam" id="PF00590"/>
    </source>
</evidence>
<keyword evidence="10" id="KW-1185">Reference proteome</keyword>
<reference evidence="10" key="1">
    <citation type="journal article" date="2015" name="Genome Announc.">
        <title>Draft Genome Sequence of an Anaerobic Ammonium-Oxidizing Bacterium, "Candidatus Brocadia sinica".</title>
        <authorList>
            <person name="Oshiki M."/>
            <person name="Shinyako-Hata K."/>
            <person name="Satoh H."/>
            <person name="Okabe S."/>
        </authorList>
    </citation>
    <scope>NUCLEOTIDE SEQUENCE [LARGE SCALE GENOMIC DNA]</scope>
    <source>
        <strain evidence="10">JPN1</strain>
    </source>
</reference>
<dbReference type="InterPro" id="IPR000878">
    <property type="entry name" value="4pyrrol_Mease"/>
</dbReference>
<dbReference type="InterPro" id="IPR006362">
    <property type="entry name" value="Cbl_synth_CobM/CibF"/>
</dbReference>
<organism evidence="9 10">
    <name type="scientific">Candidatus Brocadia sinica JPN1</name>
    <dbReference type="NCBI Taxonomy" id="1197129"/>
    <lineage>
        <taxon>Bacteria</taxon>
        <taxon>Pseudomonadati</taxon>
        <taxon>Planctomycetota</taxon>
        <taxon>Candidatus Brocadiia</taxon>
        <taxon>Candidatus Brocadiales</taxon>
        <taxon>Candidatus Brocadiaceae</taxon>
        <taxon>Candidatus Brocadia</taxon>
    </lineage>
</organism>
<comment type="pathway">
    <text evidence="1">Cofactor biosynthesis; adenosylcobalamin biosynthesis.</text>
</comment>
<gene>
    <name evidence="9" type="ORF">BROSI_A2631</name>
</gene>
<keyword evidence="5 7" id="KW-0808">Transferase</keyword>
<dbReference type="Gene3D" id="3.30.950.10">
    <property type="entry name" value="Methyltransferase, Cobalt-precorrin-4 Transmethylase, Domain 2"/>
    <property type="match status" value="1"/>
</dbReference>
<dbReference type="InterPro" id="IPR014777">
    <property type="entry name" value="4pyrrole_Mease_sub1"/>
</dbReference>
<dbReference type="NCBIfam" id="TIGR01465">
    <property type="entry name" value="cobM_cbiF"/>
    <property type="match status" value="1"/>
</dbReference>
<dbReference type="SUPFAM" id="SSF53790">
    <property type="entry name" value="Tetrapyrrole methylase"/>
    <property type="match status" value="1"/>
</dbReference>
<evidence type="ECO:0000256" key="1">
    <source>
        <dbReference type="ARBA" id="ARBA00004953"/>
    </source>
</evidence>
<evidence type="ECO:0000256" key="5">
    <source>
        <dbReference type="ARBA" id="ARBA00022679"/>
    </source>
</evidence>
<keyword evidence="3" id="KW-0169">Cobalamin biosynthesis</keyword>